<evidence type="ECO:0000256" key="1">
    <source>
        <dbReference type="ARBA" id="ARBA00006739"/>
    </source>
</evidence>
<proteinExistence type="inferred from homology"/>
<keyword evidence="3" id="KW-0808">Transferase</keyword>
<protein>
    <recommendedName>
        <fullName evidence="6">Glycosyltransferase family 2 protein</fullName>
    </recommendedName>
</protein>
<keyword evidence="2" id="KW-0328">Glycosyltransferase</keyword>
<dbReference type="Proteomes" id="UP000231569">
    <property type="component" value="Unassembled WGS sequence"/>
</dbReference>
<evidence type="ECO:0000313" key="4">
    <source>
        <dbReference type="EMBL" id="PJE63753.1"/>
    </source>
</evidence>
<dbReference type="InterPro" id="IPR029044">
    <property type="entry name" value="Nucleotide-diphossugar_trans"/>
</dbReference>
<name>A0A2M8KV57_9BACT</name>
<evidence type="ECO:0008006" key="6">
    <source>
        <dbReference type="Google" id="ProtNLM"/>
    </source>
</evidence>
<dbReference type="AlphaFoldDB" id="A0A2M8KV57"/>
<sequence length="173" mass="19814">LATKPDQLLIINPDIHFTHLSKKSVQEISTIFNIWGGVIKQHGKTYYRGVIDPNNLSGGLSQVPPATDPYPVDFVSGSCMGINASILPCVGLWNESYHMYYEDVEFCYRAAKKGCRVGATTAITYDHFENSIHNPKKEYYLTRNRLLFLWQYGNLWQKIHEILTIPKHIKKLV</sequence>
<comment type="caution">
    <text evidence="4">The sequence shown here is derived from an EMBL/GenBank/DDBJ whole genome shotgun (WGS) entry which is preliminary data.</text>
</comment>
<gene>
    <name evidence="4" type="ORF">COU89_01515</name>
</gene>
<dbReference type="Gene3D" id="3.90.550.10">
    <property type="entry name" value="Spore Coat Polysaccharide Biosynthesis Protein SpsA, Chain A"/>
    <property type="match status" value="1"/>
</dbReference>
<dbReference type="SUPFAM" id="SSF53448">
    <property type="entry name" value="Nucleotide-diphospho-sugar transferases"/>
    <property type="match status" value="1"/>
</dbReference>
<dbReference type="PANTHER" id="PTHR43179:SF12">
    <property type="entry name" value="GALACTOFURANOSYLTRANSFERASE GLFT2"/>
    <property type="match status" value="1"/>
</dbReference>
<dbReference type="EMBL" id="PFEE01000032">
    <property type="protein sequence ID" value="PJE63753.1"/>
    <property type="molecule type" value="Genomic_DNA"/>
</dbReference>
<reference evidence="5" key="1">
    <citation type="submission" date="2017-09" db="EMBL/GenBank/DDBJ databases">
        <title>Depth-based differentiation of microbial function through sediment-hosted aquifers and enrichment of novel symbionts in the deep terrestrial subsurface.</title>
        <authorList>
            <person name="Probst A.J."/>
            <person name="Ladd B."/>
            <person name="Jarett J.K."/>
            <person name="Geller-Mcgrath D.E."/>
            <person name="Sieber C.M.K."/>
            <person name="Emerson J.B."/>
            <person name="Anantharaman K."/>
            <person name="Thomas B.C."/>
            <person name="Malmstrom R."/>
            <person name="Stieglmeier M."/>
            <person name="Klingl A."/>
            <person name="Woyke T."/>
            <person name="Ryan C.M."/>
            <person name="Banfield J.F."/>
        </authorList>
    </citation>
    <scope>NUCLEOTIDE SEQUENCE [LARGE SCALE GENOMIC DNA]</scope>
</reference>
<evidence type="ECO:0000256" key="2">
    <source>
        <dbReference type="ARBA" id="ARBA00022676"/>
    </source>
</evidence>
<evidence type="ECO:0000313" key="5">
    <source>
        <dbReference type="Proteomes" id="UP000231569"/>
    </source>
</evidence>
<accession>A0A2M8KV57</accession>
<evidence type="ECO:0000256" key="3">
    <source>
        <dbReference type="ARBA" id="ARBA00022679"/>
    </source>
</evidence>
<comment type="similarity">
    <text evidence="1">Belongs to the glycosyltransferase 2 family.</text>
</comment>
<feature type="non-terminal residue" evidence="4">
    <location>
        <position position="1"/>
    </location>
</feature>
<organism evidence="4 5">
    <name type="scientific">Candidatus Roizmanbacteria bacterium CG10_big_fil_rev_8_21_14_0_10_45_7</name>
    <dbReference type="NCBI Taxonomy" id="1974854"/>
    <lineage>
        <taxon>Bacteria</taxon>
        <taxon>Candidatus Roizmaniibacteriota</taxon>
    </lineage>
</organism>
<dbReference type="PANTHER" id="PTHR43179">
    <property type="entry name" value="RHAMNOSYLTRANSFERASE WBBL"/>
    <property type="match status" value="1"/>
</dbReference>
<dbReference type="GO" id="GO:0016757">
    <property type="term" value="F:glycosyltransferase activity"/>
    <property type="evidence" value="ECO:0007669"/>
    <property type="project" value="UniProtKB-KW"/>
</dbReference>